<accession>A0A9X3B0J7</accession>
<evidence type="ECO:0000256" key="1">
    <source>
        <dbReference type="ARBA" id="ARBA00023172"/>
    </source>
</evidence>
<evidence type="ECO:0000256" key="2">
    <source>
        <dbReference type="SAM" id="Phobius"/>
    </source>
</evidence>
<protein>
    <recommendedName>
        <fullName evidence="3">Tyr recombinase domain-containing protein</fullName>
    </recommendedName>
</protein>
<reference evidence="4" key="1">
    <citation type="submission" date="2022-08" db="EMBL/GenBank/DDBJ databases">
        <title>Chelativorans sichuanense sp. nov., a paraffin oil-degrading bacterium isolated from a mixture of oil-based drill cuttings and paddy soil.</title>
        <authorList>
            <person name="Yu J."/>
            <person name="Liu H."/>
            <person name="Chen Q."/>
        </authorList>
    </citation>
    <scope>NUCLEOTIDE SEQUENCE</scope>
    <source>
        <strain evidence="4">SCAU 2101</strain>
    </source>
</reference>
<dbReference type="InterPro" id="IPR011010">
    <property type="entry name" value="DNA_brk_join_enz"/>
</dbReference>
<keyword evidence="1" id="KW-0233">DNA recombination</keyword>
<dbReference type="GO" id="GO:0006310">
    <property type="term" value="P:DNA recombination"/>
    <property type="evidence" value="ECO:0007669"/>
    <property type="project" value="UniProtKB-KW"/>
</dbReference>
<evidence type="ECO:0000313" key="5">
    <source>
        <dbReference type="Proteomes" id="UP001149009"/>
    </source>
</evidence>
<comment type="caution">
    <text evidence="4">The sequence shown here is derived from an EMBL/GenBank/DDBJ whole genome shotgun (WGS) entry which is preliminary data.</text>
</comment>
<dbReference type="PROSITE" id="PS51898">
    <property type="entry name" value="TYR_RECOMBINASE"/>
    <property type="match status" value="1"/>
</dbReference>
<dbReference type="Gene3D" id="1.10.443.10">
    <property type="entry name" value="Intergrase catalytic core"/>
    <property type="match status" value="1"/>
</dbReference>
<keyword evidence="2" id="KW-1133">Transmembrane helix</keyword>
<dbReference type="SUPFAM" id="SSF56349">
    <property type="entry name" value="DNA breaking-rejoining enzymes"/>
    <property type="match status" value="1"/>
</dbReference>
<dbReference type="InterPro" id="IPR002104">
    <property type="entry name" value="Integrase_catalytic"/>
</dbReference>
<evidence type="ECO:0000259" key="3">
    <source>
        <dbReference type="PROSITE" id="PS51898"/>
    </source>
</evidence>
<dbReference type="EMBL" id="JAODNV010000023">
    <property type="protein sequence ID" value="MCT8992015.1"/>
    <property type="molecule type" value="Genomic_DNA"/>
</dbReference>
<keyword evidence="5" id="KW-1185">Reference proteome</keyword>
<name>A0A9X3B0J7_9HYPH</name>
<dbReference type="InterPro" id="IPR013762">
    <property type="entry name" value="Integrase-like_cat_sf"/>
</dbReference>
<gene>
    <name evidence="4" type="ORF">NYR54_17265</name>
</gene>
<feature type="domain" description="Tyr recombinase" evidence="3">
    <location>
        <begin position="186"/>
        <end position="378"/>
    </location>
</feature>
<dbReference type="RefSeq" id="WP_261516968.1">
    <property type="nucleotide sequence ID" value="NZ_JAODNV010000023.1"/>
</dbReference>
<dbReference type="Proteomes" id="UP001149009">
    <property type="component" value="Unassembled WGS sequence"/>
</dbReference>
<evidence type="ECO:0000313" key="4">
    <source>
        <dbReference type="EMBL" id="MCT8992015.1"/>
    </source>
</evidence>
<dbReference type="GO" id="GO:0015074">
    <property type="term" value="P:DNA integration"/>
    <property type="evidence" value="ECO:0007669"/>
    <property type="project" value="InterPro"/>
</dbReference>
<sequence length="391" mass="45308">MIAKRTKKGVVSYYWNLPTWADQKGCPLTREALGSDYATAKKRCDDVLNPQFDAWRKGSDPEPILRNLKGTFGWLVIRFQDTPQYRRIAEKTQADYSYVLERLANYQLKDGRRLGNVHLNSVTPGVADLLYEALKKPTQPGGKERTRTAVKAMVIARRAWNAVHRAESDIVPFQNPFAKMELKYKAKPTRLVRHHELMRMVEVADRFGLYSIGTAMMIAYYWLMREEDILKRLTWNHYRPADRPDVVRIIHHKTGELVDIPLYDEDGTPLWPELMERLDRAPRYGPVITTRETPDRKRKTHLPWEPDYFRHQFVKIREEAGLPPDVTFSGLRHGGITEGADAGLSDAQMRALSGHLTSAALLRYAQKTQKQRLDAARLRREARTKQQRMSE</sequence>
<keyword evidence="2" id="KW-0812">Transmembrane</keyword>
<feature type="transmembrane region" description="Helical" evidence="2">
    <location>
        <begin position="207"/>
        <end position="224"/>
    </location>
</feature>
<proteinExistence type="predicted"/>
<organism evidence="4 5">
    <name type="scientific">Chelativorans petroleitrophicus</name>
    <dbReference type="NCBI Taxonomy" id="2975484"/>
    <lineage>
        <taxon>Bacteria</taxon>
        <taxon>Pseudomonadati</taxon>
        <taxon>Pseudomonadota</taxon>
        <taxon>Alphaproteobacteria</taxon>
        <taxon>Hyphomicrobiales</taxon>
        <taxon>Phyllobacteriaceae</taxon>
        <taxon>Chelativorans</taxon>
    </lineage>
</organism>
<dbReference type="AlphaFoldDB" id="A0A9X3B0J7"/>
<keyword evidence="2" id="KW-0472">Membrane</keyword>
<dbReference type="GO" id="GO:0003677">
    <property type="term" value="F:DNA binding"/>
    <property type="evidence" value="ECO:0007669"/>
    <property type="project" value="InterPro"/>
</dbReference>